<dbReference type="GO" id="GO:0005576">
    <property type="term" value="C:extracellular region"/>
    <property type="evidence" value="ECO:0007669"/>
    <property type="project" value="UniProtKB-SubCell"/>
</dbReference>
<dbReference type="GO" id="GO:0004222">
    <property type="term" value="F:metalloendopeptidase activity"/>
    <property type="evidence" value="ECO:0007669"/>
    <property type="project" value="TreeGrafter"/>
</dbReference>
<feature type="region of interest" description="Disordered" evidence="7">
    <location>
        <begin position="873"/>
        <end position="924"/>
    </location>
</feature>
<protein>
    <recommendedName>
        <fullName evidence="8">PLAC domain-containing protein</fullName>
    </recommendedName>
</protein>
<feature type="compositionally biased region" description="Low complexity" evidence="7">
    <location>
        <begin position="966"/>
        <end position="975"/>
    </location>
</feature>
<dbReference type="Pfam" id="PF08686">
    <property type="entry name" value="PLAC"/>
    <property type="match status" value="1"/>
</dbReference>
<feature type="region of interest" description="Disordered" evidence="7">
    <location>
        <begin position="960"/>
        <end position="1005"/>
    </location>
</feature>
<dbReference type="SMART" id="SM00209">
    <property type="entry name" value="TSP1"/>
    <property type="match status" value="5"/>
</dbReference>
<dbReference type="PANTHER" id="PTHR13723">
    <property type="entry name" value="ADAMTS A DISINTEGRIN AND METALLOPROTEASE WITH THROMBOSPONDIN MOTIFS PROTEASE"/>
    <property type="match status" value="1"/>
</dbReference>
<feature type="compositionally biased region" description="Acidic residues" evidence="7">
    <location>
        <begin position="403"/>
        <end position="413"/>
    </location>
</feature>
<keyword evidence="5 6" id="KW-1015">Disulfide bond</keyword>
<feature type="region of interest" description="Disordered" evidence="7">
    <location>
        <begin position="1030"/>
        <end position="1067"/>
    </location>
</feature>
<feature type="compositionally biased region" description="Acidic residues" evidence="7">
    <location>
        <begin position="478"/>
        <end position="489"/>
    </location>
</feature>
<gene>
    <name evidence="9" type="ORF">C0Q70_20401</name>
</gene>
<comment type="caution">
    <text evidence="9">The sequence shown here is derived from an EMBL/GenBank/DDBJ whole genome shotgun (WGS) entry which is preliminary data.</text>
</comment>
<keyword evidence="4" id="KW-0677">Repeat</keyword>
<dbReference type="EMBL" id="PZQS01000013">
    <property type="protein sequence ID" value="PVD19907.1"/>
    <property type="molecule type" value="Genomic_DNA"/>
</dbReference>
<feature type="compositionally biased region" description="Polar residues" evidence="7">
    <location>
        <begin position="633"/>
        <end position="646"/>
    </location>
</feature>
<feature type="compositionally biased region" description="Polar residues" evidence="7">
    <location>
        <begin position="592"/>
        <end position="604"/>
    </location>
</feature>
<feature type="compositionally biased region" description="Basic and acidic residues" evidence="7">
    <location>
        <begin position="688"/>
        <end position="705"/>
    </location>
</feature>
<feature type="compositionally biased region" description="Basic and acidic residues" evidence="7">
    <location>
        <begin position="436"/>
        <end position="457"/>
    </location>
</feature>
<evidence type="ECO:0000256" key="7">
    <source>
        <dbReference type="SAM" id="MobiDB-lite"/>
    </source>
</evidence>
<dbReference type="Pfam" id="PF05986">
    <property type="entry name" value="ADAMTS_spacer1"/>
    <property type="match status" value="1"/>
</dbReference>
<dbReference type="Gene3D" id="2.60.120.830">
    <property type="match status" value="1"/>
</dbReference>
<feature type="compositionally biased region" description="Polar residues" evidence="7">
    <location>
        <begin position="460"/>
        <end position="471"/>
    </location>
</feature>
<dbReference type="Pfam" id="PF00090">
    <property type="entry name" value="TSP_1"/>
    <property type="match status" value="1"/>
</dbReference>
<evidence type="ECO:0000256" key="2">
    <source>
        <dbReference type="ARBA" id="ARBA00022525"/>
    </source>
</evidence>
<feature type="compositionally biased region" description="Basic and acidic residues" evidence="7">
    <location>
        <begin position="1"/>
        <end position="17"/>
    </location>
</feature>
<evidence type="ECO:0000313" key="9">
    <source>
        <dbReference type="EMBL" id="PVD19907.1"/>
    </source>
</evidence>
<dbReference type="InterPro" id="IPR010909">
    <property type="entry name" value="PLAC"/>
</dbReference>
<feature type="compositionally biased region" description="Basic and acidic residues" evidence="7">
    <location>
        <begin position="763"/>
        <end position="775"/>
    </location>
</feature>
<evidence type="ECO:0000256" key="3">
    <source>
        <dbReference type="ARBA" id="ARBA00022729"/>
    </source>
</evidence>
<accession>A0A2T7NFE8</accession>
<dbReference type="InterPro" id="IPR036383">
    <property type="entry name" value="TSP1_rpt_sf"/>
</dbReference>
<dbReference type="PROSITE" id="PS50900">
    <property type="entry name" value="PLAC"/>
    <property type="match status" value="1"/>
</dbReference>
<feature type="compositionally biased region" description="Basic and acidic residues" evidence="7">
    <location>
        <begin position="912"/>
        <end position="922"/>
    </location>
</feature>
<dbReference type="Proteomes" id="UP000245119">
    <property type="component" value="Linkage Group LG13"/>
</dbReference>
<dbReference type="SUPFAM" id="SSF82895">
    <property type="entry name" value="TSP-1 type 1 repeat"/>
    <property type="match status" value="5"/>
</dbReference>
<keyword evidence="3" id="KW-0732">Signal</keyword>
<feature type="domain" description="PLAC" evidence="8">
    <location>
        <begin position="1451"/>
        <end position="1488"/>
    </location>
</feature>
<dbReference type="PROSITE" id="PS50092">
    <property type="entry name" value="TSP1"/>
    <property type="match status" value="5"/>
</dbReference>
<dbReference type="InterPro" id="IPR013273">
    <property type="entry name" value="ADAMTS/ADAMTS-like"/>
</dbReference>
<dbReference type="InterPro" id="IPR010294">
    <property type="entry name" value="ADAMTS_spacer1"/>
</dbReference>
<feature type="compositionally biased region" description="Polar residues" evidence="7">
    <location>
        <begin position="739"/>
        <end position="756"/>
    </location>
</feature>
<evidence type="ECO:0000259" key="8">
    <source>
        <dbReference type="PROSITE" id="PS50900"/>
    </source>
</evidence>
<feature type="region of interest" description="Disordered" evidence="7">
    <location>
        <begin position="1"/>
        <end position="23"/>
    </location>
</feature>
<evidence type="ECO:0000256" key="1">
    <source>
        <dbReference type="ARBA" id="ARBA00004613"/>
    </source>
</evidence>
<feature type="compositionally biased region" description="Basic and acidic residues" evidence="7">
    <location>
        <begin position="616"/>
        <end position="632"/>
    </location>
</feature>
<comment type="subcellular location">
    <subcellularLocation>
        <location evidence="1">Secreted</location>
    </subcellularLocation>
</comment>
<evidence type="ECO:0000256" key="5">
    <source>
        <dbReference type="ARBA" id="ARBA00023157"/>
    </source>
</evidence>
<keyword evidence="2" id="KW-0964">Secreted</keyword>
<feature type="region of interest" description="Disordered" evidence="7">
    <location>
        <begin position="323"/>
        <end position="840"/>
    </location>
</feature>
<keyword evidence="10" id="KW-1185">Reference proteome</keyword>
<dbReference type="GO" id="GO:0030198">
    <property type="term" value="P:extracellular matrix organization"/>
    <property type="evidence" value="ECO:0007669"/>
    <property type="project" value="InterPro"/>
</dbReference>
<feature type="compositionally biased region" description="Basic and acidic residues" evidence="7">
    <location>
        <begin position="978"/>
        <end position="990"/>
    </location>
</feature>
<feature type="compositionally biased region" description="Basic and acidic residues" evidence="7">
    <location>
        <begin position="873"/>
        <end position="882"/>
    </location>
</feature>
<evidence type="ECO:0000256" key="4">
    <source>
        <dbReference type="ARBA" id="ARBA00022737"/>
    </source>
</evidence>
<feature type="compositionally biased region" description="Basic and acidic residues" evidence="7">
    <location>
        <begin position="372"/>
        <end position="382"/>
    </location>
</feature>
<feature type="compositionally biased region" description="Polar residues" evidence="7">
    <location>
        <begin position="538"/>
        <end position="552"/>
    </location>
</feature>
<proteinExistence type="predicted"/>
<reference evidence="9 10" key="1">
    <citation type="submission" date="2018-04" db="EMBL/GenBank/DDBJ databases">
        <title>The genome of golden apple snail Pomacea canaliculata provides insight into stress tolerance and invasive adaptation.</title>
        <authorList>
            <person name="Liu C."/>
            <person name="Liu B."/>
            <person name="Ren Y."/>
            <person name="Zhang Y."/>
            <person name="Wang H."/>
            <person name="Li S."/>
            <person name="Jiang F."/>
            <person name="Yin L."/>
            <person name="Zhang G."/>
            <person name="Qian W."/>
            <person name="Fan W."/>
        </authorList>
    </citation>
    <scope>NUCLEOTIDE SEQUENCE [LARGE SCALE GENOMIC DNA]</scope>
    <source>
        <strain evidence="9">SZHN2017</strain>
        <tissue evidence="9">Muscle</tissue>
    </source>
</reference>
<sequence>MHASDRTDNMHGLDRPRNAPGSHDVSLTPDSIFIVYLIVTCLRVQVQSADDGGVEEGEWGEWSSWSSCTVDCGVGLTVRSRRCQHPAMLPFAQLLSREDSSVECAGADKEIKVCNKQPLTPVGFLAVPGVTTSMPTLPTGLLTAHLAGPVLQPQRRLCAWTVQGKEVGCDDVLESPWRKDACGVCKGDNSTCRSISGIFTRLQLGRGATKVITIPPGATNINITELRPSNNTLALQLLEDGNYFVNPEGLTLSSGNYEGAGTIFSYEKSTLYCPGQCILAIGPTDRPVNLMMLSKGPNLGILYSFNVPLSVNDNYFRRIIYGANNDDSTPPPSDLTATPSPKLRSDDKSKKASSKTQGIGERHEAAAVQDPSHSDMASDNRASDTAFETSEEEEGREGNEQAEFYDSDDEDIPEWVLSDPELTATEDGRAVGVSGNRDKGQVMETSRNETRATKPGEDSIVNSTQAPTTPDSNRDNEQEQDESEDEMEKGDDRPATQTDVMEADNKTTVQAPGADQTQQPLPPTTPGNSVEDSDSDASNEQAETTSMTTTVPSYGVITLSPSTERHLDDDGVQARANNESVFKEPRVEDSSPAGTVEQSNSSLPQLPEMAKNISMTDKDKEKNKDSSRRGGNDHQTFPTPSPQRDSPSGYGSRIEDRRHFRRPHYSQSFTFRRRNQQGSHAAEYGEVSEDHFATGREPARGRAAEVIHSPIRRPPSEPAVREDEQRAAQSRDGARRPISGQQQQRPGSHTVQTLRTVQVAVRPKYEPDRDPRGPLDRQQWPRRTQALGQASSSDDGVESPNLGRTSSGGNGLVPSVQKQEVVVTPKPEAPSSYDRRQEEYRRELLRRRQLYEQQLAAQEAEYQRRLQEHNRRLREHQQRMQDRAQQNNHQRQQHHYHQQQQQQQHRRRHQEKQHNAGREGSHSTEVNVDGVAASSHPTGQLPAVSAMLVPSSGIVSRVAGAGTGTGTATSQRAAGVETRQRPTNSDEHGAPKTAKRTGRQPFVPTQAPVYGSQAGFVGRSAAAPQFVANERRQDGSPSRASLTAHYDNDNKVPTFSASTLGRGDDNLVPSLVEGRRGEETEEGEGRIDNNFLGSSSYEWRVSGLTDCTLTCLQQTAVVCLHTRTRAVVTDENCSQLQRPRSKAITCNTRPCPAEWQRSEWSQCSATCGPGEQTRTLTCMARISGTLNLTMPDSNCDTIIRPEGRRVCQNSPCNTWRIGNWSECSCGEGLRTREVQCIEASGLEVADTLCPQTRPATEERCDMEPCGKGWYFAEWPEQCPASCGSSAMTRPVICLGEEGGLLPDSSCDKQARPAHSKPCRTEAPCGGEWFTGEWEQCTATCGSGVRSRDVVCMKALPGGFLSIVGEENCAPNDKPTTTQSCDQLPPCSPQWYMTSWSECSVTCGTGQKTREVKCLDVQQNPSSDCSQAQKPRRVESCNMKSCDVPTAEPGAASGDCRDAIARCELVRKARMCRYPYYQKKCCATCSQETQ</sequence>
<dbReference type="GO" id="GO:0031012">
    <property type="term" value="C:extracellular matrix"/>
    <property type="evidence" value="ECO:0007669"/>
    <property type="project" value="TreeGrafter"/>
</dbReference>
<dbReference type="InterPro" id="IPR000884">
    <property type="entry name" value="TSP1_rpt"/>
</dbReference>
<dbReference type="InterPro" id="IPR050439">
    <property type="entry name" value="ADAMTS_ADAMTS-like"/>
</dbReference>
<name>A0A2T7NFE8_POMCA</name>
<dbReference type="PRINTS" id="PR01857">
    <property type="entry name" value="ADAMTSFAMILY"/>
</dbReference>
<evidence type="ECO:0000313" key="10">
    <source>
        <dbReference type="Proteomes" id="UP000245119"/>
    </source>
</evidence>
<dbReference type="Pfam" id="PF19030">
    <property type="entry name" value="TSP1_ADAMTS"/>
    <property type="match status" value="5"/>
</dbReference>
<dbReference type="GO" id="GO:0006508">
    <property type="term" value="P:proteolysis"/>
    <property type="evidence" value="ECO:0007669"/>
    <property type="project" value="TreeGrafter"/>
</dbReference>
<dbReference type="PANTHER" id="PTHR13723:SF281">
    <property type="entry name" value="PAPILIN"/>
    <property type="match status" value="1"/>
</dbReference>
<organism evidence="9 10">
    <name type="scientific">Pomacea canaliculata</name>
    <name type="common">Golden apple snail</name>
    <dbReference type="NCBI Taxonomy" id="400727"/>
    <lineage>
        <taxon>Eukaryota</taxon>
        <taxon>Metazoa</taxon>
        <taxon>Spiralia</taxon>
        <taxon>Lophotrochozoa</taxon>
        <taxon>Mollusca</taxon>
        <taxon>Gastropoda</taxon>
        <taxon>Caenogastropoda</taxon>
        <taxon>Architaenioglossa</taxon>
        <taxon>Ampullarioidea</taxon>
        <taxon>Ampullariidae</taxon>
        <taxon>Pomacea</taxon>
    </lineage>
</organism>
<evidence type="ECO:0000256" key="6">
    <source>
        <dbReference type="PIRSR" id="PIRSR613273-3"/>
    </source>
</evidence>
<dbReference type="Gene3D" id="2.20.100.10">
    <property type="entry name" value="Thrombospondin type-1 (TSP1) repeat"/>
    <property type="match status" value="5"/>
</dbReference>
<feature type="disulfide bond" evidence="6">
    <location>
        <begin position="72"/>
        <end position="104"/>
    </location>
</feature>
<dbReference type="OrthoDB" id="5781878at2759"/>